<reference evidence="1 2" key="1">
    <citation type="journal article" date="2013" name="Environ. Microbiol.">
        <title>Complete genome, catabolic sub-proteomes and key-metabolites of Desulfobacula toluolica Tol2, a marine, aromatic compound-degrading, sulfate-reducing bacterium.</title>
        <authorList>
            <person name="Wohlbrand L."/>
            <person name="Jacob J.H."/>
            <person name="Kube M."/>
            <person name="Mussmann M."/>
            <person name="Jarling R."/>
            <person name="Beck A."/>
            <person name="Amann R."/>
            <person name="Wilkes H."/>
            <person name="Reinhardt R."/>
            <person name="Rabus R."/>
        </authorList>
    </citation>
    <scope>NUCLEOTIDE SEQUENCE [LARGE SCALE GENOMIC DNA]</scope>
    <source>
        <strain evidence="2">DSM 7467 / Tol2</strain>
    </source>
</reference>
<dbReference type="Proteomes" id="UP000007347">
    <property type="component" value="Chromosome"/>
</dbReference>
<evidence type="ECO:0000313" key="1">
    <source>
        <dbReference type="EMBL" id="CCK82204.1"/>
    </source>
</evidence>
<dbReference type="KEGG" id="dto:TOL2_C40490"/>
<sequence>MLCGLAANNISKFYQTGFPKQKTKKNQTKKINRNQNKKAAVFYELPYECVRLFTLPPDSKVVNTVVCFFAVSLTTLPWYSMQVLQSHQP</sequence>
<name>K0NCI1_DESTT</name>
<dbReference type="HOGENOM" id="CLU_2449840_0_0_7"/>
<evidence type="ECO:0000313" key="2">
    <source>
        <dbReference type="Proteomes" id="UP000007347"/>
    </source>
</evidence>
<dbReference type="AlphaFoldDB" id="K0NCI1"/>
<protein>
    <submittedName>
        <fullName evidence="1">Uncharacterized protein</fullName>
    </submittedName>
</protein>
<proteinExistence type="predicted"/>
<dbReference type="EMBL" id="FO203503">
    <property type="protein sequence ID" value="CCK82204.1"/>
    <property type="molecule type" value="Genomic_DNA"/>
</dbReference>
<organism evidence="1 2">
    <name type="scientific">Desulfobacula toluolica (strain DSM 7467 / Tol2)</name>
    <dbReference type="NCBI Taxonomy" id="651182"/>
    <lineage>
        <taxon>Bacteria</taxon>
        <taxon>Pseudomonadati</taxon>
        <taxon>Thermodesulfobacteriota</taxon>
        <taxon>Desulfobacteria</taxon>
        <taxon>Desulfobacterales</taxon>
        <taxon>Desulfobacteraceae</taxon>
        <taxon>Desulfobacula</taxon>
    </lineage>
</organism>
<gene>
    <name evidence="1" type="ordered locus">TOL2_C40490</name>
</gene>
<accession>K0NCI1</accession>
<keyword evidence="2" id="KW-1185">Reference proteome</keyword>